<organism evidence="3 4">
    <name type="scientific">Thalassorhabdus alkalitolerans</name>
    <dbReference type="NCBI Taxonomy" id="2282697"/>
    <lineage>
        <taxon>Bacteria</taxon>
        <taxon>Bacillati</taxon>
        <taxon>Bacillota</taxon>
        <taxon>Bacilli</taxon>
        <taxon>Bacillales</taxon>
        <taxon>Bacillaceae</taxon>
        <taxon>Thalassorhabdus</taxon>
    </lineage>
</organism>
<evidence type="ECO:0000313" key="4">
    <source>
        <dbReference type="Proteomes" id="UP001596142"/>
    </source>
</evidence>
<gene>
    <name evidence="3" type="ORF">ACFPU1_14895</name>
</gene>
<sequence>MFKKAVVGVDGSELSIKAITHVLNLKGVISEVDLLFVVDGSHMKVDFSDGWKGLGLSKVKEERLKHLEKEVIESGVCCKKHILRGDPAVGITSFAAANKSDLIVLGSRGLNSLQQFILGSVSEKVLHTSPCTVLIIK</sequence>
<name>A0ABW0YRD8_9BACI</name>
<dbReference type="InterPro" id="IPR014729">
    <property type="entry name" value="Rossmann-like_a/b/a_fold"/>
</dbReference>
<dbReference type="RefSeq" id="WP_385942577.1">
    <property type="nucleotide sequence ID" value="NZ_JBHSOZ010000009.1"/>
</dbReference>
<dbReference type="InterPro" id="IPR006016">
    <property type="entry name" value="UspA"/>
</dbReference>
<dbReference type="PANTHER" id="PTHR46268">
    <property type="entry name" value="STRESS RESPONSE PROTEIN NHAX"/>
    <property type="match status" value="1"/>
</dbReference>
<dbReference type="SUPFAM" id="SSF52402">
    <property type="entry name" value="Adenine nucleotide alpha hydrolases-like"/>
    <property type="match status" value="1"/>
</dbReference>
<protein>
    <submittedName>
        <fullName evidence="3">Universal stress protein</fullName>
    </submittedName>
</protein>
<accession>A0ABW0YRD8</accession>
<evidence type="ECO:0000259" key="2">
    <source>
        <dbReference type="Pfam" id="PF00582"/>
    </source>
</evidence>
<dbReference type="Pfam" id="PF00582">
    <property type="entry name" value="Usp"/>
    <property type="match status" value="1"/>
</dbReference>
<evidence type="ECO:0000256" key="1">
    <source>
        <dbReference type="ARBA" id="ARBA00008791"/>
    </source>
</evidence>
<dbReference type="Gene3D" id="3.40.50.620">
    <property type="entry name" value="HUPs"/>
    <property type="match status" value="1"/>
</dbReference>
<reference evidence="4" key="1">
    <citation type="journal article" date="2019" name="Int. J. Syst. Evol. Microbiol.">
        <title>The Global Catalogue of Microorganisms (GCM) 10K type strain sequencing project: providing services to taxonomists for standard genome sequencing and annotation.</title>
        <authorList>
            <consortium name="The Broad Institute Genomics Platform"/>
            <consortium name="The Broad Institute Genome Sequencing Center for Infectious Disease"/>
            <person name="Wu L."/>
            <person name="Ma J."/>
        </authorList>
    </citation>
    <scope>NUCLEOTIDE SEQUENCE [LARGE SCALE GENOMIC DNA]</scope>
    <source>
        <strain evidence="4">CECT 7184</strain>
    </source>
</reference>
<dbReference type="EMBL" id="JBHSOZ010000009">
    <property type="protein sequence ID" value="MFC5714047.1"/>
    <property type="molecule type" value="Genomic_DNA"/>
</dbReference>
<evidence type="ECO:0000313" key="3">
    <source>
        <dbReference type="EMBL" id="MFC5714047.1"/>
    </source>
</evidence>
<proteinExistence type="inferred from homology"/>
<dbReference type="CDD" id="cd00293">
    <property type="entry name" value="USP-like"/>
    <property type="match status" value="1"/>
</dbReference>
<dbReference type="PANTHER" id="PTHR46268:SF6">
    <property type="entry name" value="UNIVERSAL STRESS PROTEIN UP12"/>
    <property type="match status" value="1"/>
</dbReference>
<keyword evidence="4" id="KW-1185">Reference proteome</keyword>
<dbReference type="Proteomes" id="UP001596142">
    <property type="component" value="Unassembled WGS sequence"/>
</dbReference>
<dbReference type="InterPro" id="IPR006015">
    <property type="entry name" value="Universal_stress_UspA"/>
</dbReference>
<comment type="similarity">
    <text evidence="1">Belongs to the universal stress protein A family.</text>
</comment>
<comment type="caution">
    <text evidence="3">The sequence shown here is derived from an EMBL/GenBank/DDBJ whole genome shotgun (WGS) entry which is preliminary data.</text>
</comment>
<dbReference type="PRINTS" id="PR01438">
    <property type="entry name" value="UNVRSLSTRESS"/>
</dbReference>
<feature type="domain" description="UspA" evidence="2">
    <location>
        <begin position="1"/>
        <end position="137"/>
    </location>
</feature>